<keyword evidence="3" id="KW-1185">Reference proteome</keyword>
<feature type="non-terminal residue" evidence="2">
    <location>
        <position position="345"/>
    </location>
</feature>
<feature type="compositionally biased region" description="Basic and acidic residues" evidence="1">
    <location>
        <begin position="11"/>
        <end position="25"/>
    </location>
</feature>
<feature type="compositionally biased region" description="Basic and acidic residues" evidence="1">
    <location>
        <begin position="80"/>
        <end position="102"/>
    </location>
</feature>
<dbReference type="Gene3D" id="3.30.230.10">
    <property type="match status" value="1"/>
</dbReference>
<accession>U6MCD4</accession>
<organism evidence="2 3">
    <name type="scientific">Eimeria maxima</name>
    <name type="common">Coccidian parasite</name>
    <dbReference type="NCBI Taxonomy" id="5804"/>
    <lineage>
        <taxon>Eukaryota</taxon>
        <taxon>Sar</taxon>
        <taxon>Alveolata</taxon>
        <taxon>Apicomplexa</taxon>
        <taxon>Conoidasida</taxon>
        <taxon>Coccidia</taxon>
        <taxon>Eucoccidiorida</taxon>
        <taxon>Eimeriorina</taxon>
        <taxon>Eimeriidae</taxon>
        <taxon>Eimeria</taxon>
    </lineage>
</organism>
<name>U6MCD4_EIMMA</name>
<dbReference type="GeneID" id="25337396"/>
<feature type="region of interest" description="Disordered" evidence="1">
    <location>
        <begin position="1"/>
        <end position="171"/>
    </location>
</feature>
<dbReference type="Proteomes" id="UP000030763">
    <property type="component" value="Unassembled WGS sequence"/>
</dbReference>
<dbReference type="Gene3D" id="3.30.70.3170">
    <property type="match status" value="1"/>
</dbReference>
<dbReference type="OrthoDB" id="187738at2759"/>
<feature type="compositionally biased region" description="Acidic residues" evidence="1">
    <location>
        <begin position="156"/>
        <end position="168"/>
    </location>
</feature>
<dbReference type="AlphaFoldDB" id="U6MCD4"/>
<feature type="compositionally biased region" description="Low complexity" evidence="1">
    <location>
        <begin position="31"/>
        <end position="64"/>
    </location>
</feature>
<sequence length="345" mass="38563">MSSYNVQVDNKQQKREIVSSLRVEDGSDEQTATATTAGAAEKTGETTTAAHAQDTAEAAAAAAQEYDESAEAEGSPPKKIRLEERREEEEKNTERNKDKRENNTNSSKCTEVGSSSNSSNNNIGNTSTNNSNNNKDNQQTNSSRSSSGKGSNNRQEEEEEEEEKEEEETYKGNKEYFLSVVHADECCHSSFYIKKATMVYDLLESCIQEIAEKNTNKGNIAKNTAAEDDSTRHDEDTKEERKNKEKEEEKEEKTEKHKESGGMDHMSICLSFSGFASLIEFNPLNTFSLKLPKNITLVLGYSGEKAKKIINKHLRKKDPVALNNIKDYKELTLQTAHKICFGSLE</sequence>
<evidence type="ECO:0000313" key="3">
    <source>
        <dbReference type="Proteomes" id="UP000030763"/>
    </source>
</evidence>
<protein>
    <submittedName>
        <fullName evidence="2">Uncharacterized protein</fullName>
    </submittedName>
</protein>
<feature type="compositionally biased region" description="Low complexity" evidence="1">
    <location>
        <begin position="114"/>
        <end position="153"/>
    </location>
</feature>
<feature type="compositionally biased region" description="Basic and acidic residues" evidence="1">
    <location>
        <begin position="229"/>
        <end position="261"/>
    </location>
</feature>
<reference evidence="2" key="2">
    <citation type="submission" date="2013-10" db="EMBL/GenBank/DDBJ databases">
        <authorList>
            <person name="Aslett M."/>
        </authorList>
    </citation>
    <scope>NUCLEOTIDE SEQUENCE [LARGE SCALE GENOMIC DNA]</scope>
    <source>
        <strain evidence="2">Weybridge</strain>
    </source>
</reference>
<dbReference type="InterPro" id="IPR014721">
    <property type="entry name" value="Ribsml_uS5_D2-typ_fold_subgr"/>
</dbReference>
<evidence type="ECO:0000256" key="1">
    <source>
        <dbReference type="SAM" id="MobiDB-lite"/>
    </source>
</evidence>
<proteinExistence type="predicted"/>
<evidence type="ECO:0000313" key="2">
    <source>
        <dbReference type="EMBL" id="CDJ60723.1"/>
    </source>
</evidence>
<feature type="compositionally biased region" description="Polar residues" evidence="1">
    <location>
        <begin position="1"/>
        <end position="10"/>
    </location>
</feature>
<reference evidence="2" key="1">
    <citation type="submission" date="2013-10" db="EMBL/GenBank/DDBJ databases">
        <title>Genomic analysis of the causative agents of coccidiosis in chickens.</title>
        <authorList>
            <person name="Reid A.J."/>
            <person name="Blake D."/>
            <person name="Billington K."/>
            <person name="Browne H."/>
            <person name="Dunn M."/>
            <person name="Hung S."/>
            <person name="Kawahara F."/>
            <person name="Miranda-Saavedra D."/>
            <person name="Mourier T."/>
            <person name="Nagra H."/>
            <person name="Otto T.D."/>
            <person name="Rawlings N."/>
            <person name="Sanchez A."/>
            <person name="Sanders M."/>
            <person name="Subramaniam C."/>
            <person name="Tay Y."/>
            <person name="Dear P."/>
            <person name="Doerig C."/>
            <person name="Gruber A."/>
            <person name="Parkinson J."/>
            <person name="Shirley M."/>
            <person name="Wan K.L."/>
            <person name="Berriman M."/>
            <person name="Tomley F."/>
            <person name="Pain A."/>
        </authorList>
    </citation>
    <scope>NUCLEOTIDE SEQUENCE [LARGE SCALE GENOMIC DNA]</scope>
    <source>
        <strain evidence="2">Weybridge</strain>
    </source>
</reference>
<dbReference type="EMBL" id="HG721915">
    <property type="protein sequence ID" value="CDJ60723.1"/>
    <property type="molecule type" value="Genomic_DNA"/>
</dbReference>
<dbReference type="VEuPathDB" id="ToxoDB:EMWEY_00034100"/>
<dbReference type="RefSeq" id="XP_013337373.1">
    <property type="nucleotide sequence ID" value="XM_013481919.1"/>
</dbReference>
<gene>
    <name evidence="2" type="ORF">EMWEY_00034100</name>
</gene>
<feature type="region of interest" description="Disordered" evidence="1">
    <location>
        <begin position="218"/>
        <end position="261"/>
    </location>
</feature>
<feature type="compositionally biased region" description="Polar residues" evidence="1">
    <location>
        <begin position="104"/>
        <end position="113"/>
    </location>
</feature>